<keyword evidence="3" id="KW-1185">Reference proteome</keyword>
<dbReference type="PANTHER" id="PTHR43283:SF18">
    <property type="match status" value="1"/>
</dbReference>
<evidence type="ECO:0000313" key="3">
    <source>
        <dbReference type="Proteomes" id="UP001264980"/>
    </source>
</evidence>
<comment type="caution">
    <text evidence="2">The sequence shown here is derived from an EMBL/GenBank/DDBJ whole genome shotgun (WGS) entry which is preliminary data.</text>
</comment>
<name>A0ABU1QZH9_9BACT</name>
<dbReference type="InterPro" id="IPR012338">
    <property type="entry name" value="Beta-lactam/transpept-like"/>
</dbReference>
<proteinExistence type="predicted"/>
<dbReference type="InterPro" id="IPR001466">
    <property type="entry name" value="Beta-lactam-related"/>
</dbReference>
<evidence type="ECO:0000259" key="1">
    <source>
        <dbReference type="Pfam" id="PF00144"/>
    </source>
</evidence>
<dbReference type="PANTHER" id="PTHR43283">
    <property type="entry name" value="BETA-LACTAMASE-RELATED"/>
    <property type="match status" value="1"/>
</dbReference>
<sequence>MKKIAFILVFLFSQKAFSQHQKIDIPADSTLKRLMHEYKVPALAIGVIENGQVSQTKVLGELKKGVPAPPNAIFQVASLTKPITEMTTLRLVSKGLWDLDEPLFHYWTDPQVADDARHRRLTTRHVISHQTGFVNWRWLHKSGKLTFDFEPGTQTHYSGEGLEYLKQALVKKFKLPFEEIVGKYLLKPDKMIDTRFYWDKGMDEGRFALAHDRNGEPLPVKKYTQPSAADLLMTTIADYTLFGSNVLNKKELSDQVYSEMITFQDKEHTYGLGWQLFKGLSNDEFVIMHSGADPGVRTIIILLPKSQRGIVIFTNGDAGMSLIRNILSRSLDLGDEIIERAK</sequence>
<evidence type="ECO:0000313" key="2">
    <source>
        <dbReference type="EMBL" id="MDR6806563.1"/>
    </source>
</evidence>
<gene>
    <name evidence="2" type="ORF">J2W84_003611</name>
</gene>
<organism evidence="2 3">
    <name type="scientific">Dyadobacter fermentans</name>
    <dbReference type="NCBI Taxonomy" id="94254"/>
    <lineage>
        <taxon>Bacteria</taxon>
        <taxon>Pseudomonadati</taxon>
        <taxon>Bacteroidota</taxon>
        <taxon>Cytophagia</taxon>
        <taxon>Cytophagales</taxon>
        <taxon>Spirosomataceae</taxon>
        <taxon>Dyadobacter</taxon>
    </lineage>
</organism>
<accession>A0ABU1QZH9</accession>
<dbReference type="InterPro" id="IPR050789">
    <property type="entry name" value="Diverse_Enzym_Activities"/>
</dbReference>
<dbReference type="Proteomes" id="UP001264980">
    <property type="component" value="Unassembled WGS sequence"/>
</dbReference>
<dbReference type="EMBL" id="JAVDTI010000003">
    <property type="protein sequence ID" value="MDR6806563.1"/>
    <property type="molecule type" value="Genomic_DNA"/>
</dbReference>
<dbReference type="Gene3D" id="3.40.710.10">
    <property type="entry name" value="DD-peptidase/beta-lactamase superfamily"/>
    <property type="match status" value="1"/>
</dbReference>
<reference evidence="2 3" key="1">
    <citation type="submission" date="2023-07" db="EMBL/GenBank/DDBJ databases">
        <title>Sorghum-associated microbial communities from plants grown in Nebraska, USA.</title>
        <authorList>
            <person name="Schachtman D."/>
        </authorList>
    </citation>
    <scope>NUCLEOTIDE SEQUENCE [LARGE SCALE GENOMIC DNA]</scope>
    <source>
        <strain evidence="2 3">BE57</strain>
    </source>
</reference>
<dbReference type="RefSeq" id="WP_309985475.1">
    <property type="nucleotide sequence ID" value="NZ_JAVDTI010000003.1"/>
</dbReference>
<dbReference type="SUPFAM" id="SSF56601">
    <property type="entry name" value="beta-lactamase/transpeptidase-like"/>
    <property type="match status" value="1"/>
</dbReference>
<dbReference type="Pfam" id="PF00144">
    <property type="entry name" value="Beta-lactamase"/>
    <property type="match status" value="1"/>
</dbReference>
<protein>
    <submittedName>
        <fullName evidence="2">CubicO group peptidase (Beta-lactamase class C family)</fullName>
    </submittedName>
</protein>
<feature type="domain" description="Beta-lactamase-related" evidence="1">
    <location>
        <begin position="28"/>
        <end position="319"/>
    </location>
</feature>